<organism evidence="2 3">
    <name type="scientific">Rousettus aegyptiacus</name>
    <name type="common">Egyptian fruit bat</name>
    <name type="synonym">Pteropus aegyptiacus</name>
    <dbReference type="NCBI Taxonomy" id="9407"/>
    <lineage>
        <taxon>Eukaryota</taxon>
        <taxon>Metazoa</taxon>
        <taxon>Chordata</taxon>
        <taxon>Craniata</taxon>
        <taxon>Vertebrata</taxon>
        <taxon>Euteleostomi</taxon>
        <taxon>Mammalia</taxon>
        <taxon>Eutheria</taxon>
        <taxon>Laurasiatheria</taxon>
        <taxon>Chiroptera</taxon>
        <taxon>Yinpterochiroptera</taxon>
        <taxon>Pteropodoidea</taxon>
        <taxon>Pteropodidae</taxon>
        <taxon>Rousettinae</taxon>
        <taxon>Rousettus</taxon>
    </lineage>
</organism>
<evidence type="ECO:0000256" key="1">
    <source>
        <dbReference type="SAM" id="MobiDB-lite"/>
    </source>
</evidence>
<feature type="compositionally biased region" description="Basic and acidic residues" evidence="1">
    <location>
        <begin position="64"/>
        <end position="74"/>
    </location>
</feature>
<dbReference type="EMBL" id="JACASE010000002">
    <property type="protein sequence ID" value="KAF6496113.1"/>
    <property type="molecule type" value="Genomic_DNA"/>
</dbReference>
<protein>
    <submittedName>
        <fullName evidence="2">Uncharacterized protein</fullName>
    </submittedName>
</protein>
<gene>
    <name evidence="2" type="ORF">HJG63_010343</name>
</gene>
<proteinExistence type="predicted"/>
<feature type="compositionally biased region" description="Low complexity" evidence="1">
    <location>
        <begin position="27"/>
        <end position="59"/>
    </location>
</feature>
<keyword evidence="3" id="KW-1185">Reference proteome</keyword>
<evidence type="ECO:0000313" key="2">
    <source>
        <dbReference type="EMBL" id="KAF6496113.1"/>
    </source>
</evidence>
<comment type="caution">
    <text evidence="2">The sequence shown here is derived from an EMBL/GenBank/DDBJ whole genome shotgun (WGS) entry which is preliminary data.</text>
</comment>
<dbReference type="Proteomes" id="UP000593571">
    <property type="component" value="Unassembled WGS sequence"/>
</dbReference>
<feature type="region of interest" description="Disordered" evidence="1">
    <location>
        <begin position="1"/>
        <end position="148"/>
    </location>
</feature>
<feature type="compositionally biased region" description="Low complexity" evidence="1">
    <location>
        <begin position="109"/>
        <end position="118"/>
    </location>
</feature>
<reference evidence="2 3" key="1">
    <citation type="journal article" date="2020" name="Nature">
        <title>Six reference-quality genomes reveal evolution of bat adaptations.</title>
        <authorList>
            <person name="Jebb D."/>
            <person name="Huang Z."/>
            <person name="Pippel M."/>
            <person name="Hughes G.M."/>
            <person name="Lavrichenko K."/>
            <person name="Devanna P."/>
            <person name="Winkler S."/>
            <person name="Jermiin L.S."/>
            <person name="Skirmuntt E.C."/>
            <person name="Katzourakis A."/>
            <person name="Burkitt-Gray L."/>
            <person name="Ray D.A."/>
            <person name="Sullivan K.A.M."/>
            <person name="Roscito J.G."/>
            <person name="Kirilenko B.M."/>
            <person name="Davalos L.M."/>
            <person name="Corthals A.P."/>
            <person name="Power M.L."/>
            <person name="Jones G."/>
            <person name="Ransome R.D."/>
            <person name="Dechmann D.K.N."/>
            <person name="Locatelli A.G."/>
            <person name="Puechmaille S.J."/>
            <person name="Fedrigo O."/>
            <person name="Jarvis E.D."/>
            <person name="Hiller M."/>
            <person name="Vernes S.C."/>
            <person name="Myers E.W."/>
            <person name="Teeling E.C."/>
        </authorList>
    </citation>
    <scope>NUCLEOTIDE SEQUENCE [LARGE SCALE GENOMIC DNA]</scope>
    <source>
        <strain evidence="2">MRouAeg1</strain>
        <tissue evidence="2">Muscle</tissue>
    </source>
</reference>
<name>A0A7J8JGU5_ROUAE</name>
<evidence type="ECO:0000313" key="3">
    <source>
        <dbReference type="Proteomes" id="UP000593571"/>
    </source>
</evidence>
<accession>A0A7J8JGU5</accession>
<sequence length="206" mass="21601">MRCSCTPRGVRARPRGDRAPHVGPLSPDAAEPVAAAPARLPGAGPAGGARSPEPGSAPGNRRCFSREGFLERSGDGGVGRAREAGAAAGQPGSAFRALPRNRGDLRASPHPARLLAVLPAPPRPLSRPPSPRPTAPPPSSLTHSSPLLVSMDRHFDLCGGVGGASGPRGEEIRPHLHPLHLSLALPRREPRLLGRVKWTPRFQEED</sequence>
<feature type="compositionally biased region" description="Pro residues" evidence="1">
    <location>
        <begin position="119"/>
        <end position="139"/>
    </location>
</feature>
<dbReference type="AlphaFoldDB" id="A0A7J8JGU5"/>